<feature type="transmembrane region" description="Helical" evidence="10">
    <location>
        <begin position="461"/>
        <end position="483"/>
    </location>
</feature>
<accession>A0A5B8Y0R5</accession>
<feature type="domain" description="Cytochrome c-type biogenesis protein CcmF C-terminal" evidence="12">
    <location>
        <begin position="315"/>
        <end position="656"/>
    </location>
</feature>
<feature type="transmembrane region" description="Helical" evidence="10">
    <location>
        <begin position="426"/>
        <end position="446"/>
    </location>
</feature>
<feature type="transmembrane region" description="Helical" evidence="10">
    <location>
        <begin position="81"/>
        <end position="111"/>
    </location>
</feature>
<name>A0A5B8Y0R5_9DELT</name>
<evidence type="ECO:0000256" key="10">
    <source>
        <dbReference type="SAM" id="Phobius"/>
    </source>
</evidence>
<feature type="transmembrane region" description="Helical" evidence="10">
    <location>
        <begin position="277"/>
        <end position="298"/>
    </location>
</feature>
<proteinExistence type="inferred from homology"/>
<feature type="transmembrane region" description="Helical" evidence="10">
    <location>
        <begin position="352"/>
        <end position="374"/>
    </location>
</feature>
<feature type="transmembrane region" description="Helical" evidence="10">
    <location>
        <begin position="512"/>
        <end position="533"/>
    </location>
</feature>
<organism evidence="13 14">
    <name type="scientific">Microvenator marinus</name>
    <dbReference type="NCBI Taxonomy" id="2600177"/>
    <lineage>
        <taxon>Bacteria</taxon>
        <taxon>Deltaproteobacteria</taxon>
        <taxon>Bradymonadales</taxon>
        <taxon>Microvenatoraceae</taxon>
        <taxon>Microvenator</taxon>
    </lineage>
</organism>
<dbReference type="GO" id="GO:0020037">
    <property type="term" value="F:heme binding"/>
    <property type="evidence" value="ECO:0007669"/>
    <property type="project" value="InterPro"/>
</dbReference>
<dbReference type="InterPro" id="IPR032523">
    <property type="entry name" value="CcmF_C"/>
</dbReference>
<dbReference type="Pfam" id="PF01578">
    <property type="entry name" value="Cytochrom_C_asm"/>
    <property type="match status" value="1"/>
</dbReference>
<feature type="transmembrane region" description="Helical" evidence="10">
    <location>
        <begin position="177"/>
        <end position="200"/>
    </location>
</feature>
<dbReference type="GO" id="GO:0016829">
    <property type="term" value="F:lyase activity"/>
    <property type="evidence" value="ECO:0007669"/>
    <property type="project" value="UniProtKB-KW"/>
</dbReference>
<dbReference type="GO" id="GO:0005886">
    <property type="term" value="C:plasma membrane"/>
    <property type="evidence" value="ECO:0007669"/>
    <property type="project" value="UniProtKB-SubCell"/>
</dbReference>
<feature type="transmembrane region" description="Helical" evidence="10">
    <location>
        <begin position="212"/>
        <end position="230"/>
    </location>
</feature>
<keyword evidence="14" id="KW-1185">Reference proteome</keyword>
<feature type="transmembrane region" description="Helical" evidence="10">
    <location>
        <begin position="250"/>
        <end position="265"/>
    </location>
</feature>
<keyword evidence="5 10" id="KW-0812">Transmembrane</keyword>
<evidence type="ECO:0000256" key="1">
    <source>
        <dbReference type="ARBA" id="ARBA00004429"/>
    </source>
</evidence>
<reference evidence="13 14" key="1">
    <citation type="submission" date="2019-08" db="EMBL/GenBank/DDBJ databases">
        <authorList>
            <person name="Liang Q."/>
        </authorList>
    </citation>
    <scope>NUCLEOTIDE SEQUENCE [LARGE SCALE GENOMIC DNA]</scope>
    <source>
        <strain evidence="13 14">V1718</strain>
    </source>
</reference>
<feature type="transmembrane region" description="Helical" evidence="10">
    <location>
        <begin position="394"/>
        <end position="414"/>
    </location>
</feature>
<evidence type="ECO:0000256" key="6">
    <source>
        <dbReference type="ARBA" id="ARBA00022748"/>
    </source>
</evidence>
<dbReference type="PRINTS" id="PR01411">
    <property type="entry name" value="CCMFBIOGNSIS"/>
</dbReference>
<dbReference type="InterPro" id="IPR003568">
    <property type="entry name" value="Cyt_c_biogenesis_CcmF"/>
</dbReference>
<evidence type="ECO:0000256" key="7">
    <source>
        <dbReference type="ARBA" id="ARBA00022989"/>
    </source>
</evidence>
<keyword evidence="13" id="KW-0456">Lyase</keyword>
<keyword evidence="3" id="KW-1003">Cell membrane</keyword>
<dbReference type="InterPro" id="IPR003567">
    <property type="entry name" value="Cyt_c_biogenesis"/>
</dbReference>
<dbReference type="EMBL" id="CP042467">
    <property type="protein sequence ID" value="QED29536.1"/>
    <property type="molecule type" value="Genomic_DNA"/>
</dbReference>
<dbReference type="OrthoDB" id="9761451at2"/>
<dbReference type="GO" id="GO:0017004">
    <property type="term" value="P:cytochrome complex assembly"/>
    <property type="evidence" value="ECO:0007669"/>
    <property type="project" value="UniProtKB-KW"/>
</dbReference>
<dbReference type="Pfam" id="PF16327">
    <property type="entry name" value="CcmF_C"/>
    <property type="match status" value="1"/>
</dbReference>
<evidence type="ECO:0000313" key="13">
    <source>
        <dbReference type="EMBL" id="QED29536.1"/>
    </source>
</evidence>
<evidence type="ECO:0000313" key="14">
    <source>
        <dbReference type="Proteomes" id="UP000321595"/>
    </source>
</evidence>
<dbReference type="AlphaFoldDB" id="A0A5B8Y0R5"/>
<feature type="transmembrane region" description="Helical" evidence="10">
    <location>
        <begin position="123"/>
        <end position="141"/>
    </location>
</feature>
<feature type="transmembrane region" description="Helical" evidence="10">
    <location>
        <begin position="310"/>
        <end position="331"/>
    </location>
</feature>
<comment type="function">
    <text evidence="9">Required for the biogenesis of c-type cytochromes. Possible subunit of a heme lyase.</text>
</comment>
<keyword evidence="6" id="KW-0201">Cytochrome c-type biogenesis</keyword>
<evidence type="ECO:0000256" key="2">
    <source>
        <dbReference type="ARBA" id="ARBA00009186"/>
    </source>
</evidence>
<evidence type="ECO:0000259" key="12">
    <source>
        <dbReference type="Pfam" id="PF16327"/>
    </source>
</evidence>
<dbReference type="PANTHER" id="PTHR43653:SF1">
    <property type="entry name" value="CYTOCHROME C-TYPE BIOGENESIS PROTEIN CCMF"/>
    <property type="match status" value="1"/>
</dbReference>
<evidence type="ECO:0000259" key="11">
    <source>
        <dbReference type="Pfam" id="PF01578"/>
    </source>
</evidence>
<evidence type="ECO:0000256" key="9">
    <source>
        <dbReference type="ARBA" id="ARBA00037230"/>
    </source>
</evidence>
<dbReference type="GO" id="GO:0015232">
    <property type="term" value="F:heme transmembrane transporter activity"/>
    <property type="evidence" value="ECO:0007669"/>
    <property type="project" value="InterPro"/>
</dbReference>
<evidence type="ECO:0000256" key="5">
    <source>
        <dbReference type="ARBA" id="ARBA00022692"/>
    </source>
</evidence>
<sequence length="723" mass="81130">MKLLGTAALYAALYFSIVGMALSWVAGQTQSRRFLISSRWATYATFGAIATASSVLMHALFTHDFSIQYVASFSDESMPLFYLMGAMWGGQAGSLLFWTSIVAITTASCMYVNRNKYQDMMPWVSFVSLAVITGLLVILVFGSNPFEPFSIIDDPTKGKGLNPLLQTPKMVVHPPSLLTGMATMTIPFAFAMAALIAKNFSNAWVEASRQWILIPWFFLSIGNMLGGMWAYEELGWGGYWAWDPVENASFLPWLTTTALIHSLMIQERRGMLKRWNLGLMIGSFILTIFGTYITRSGLIESVHSFAQSEIGPYFLVLLVSVTVIGFGMFAWRWPSMKAEQRLDSTASKEAAFIFNNWLFMAMTGVVLFGTMWPKVKEGIWGQEITIGPLWFNKWMAPMGLVLLLLMGLGTVMSWRKTTGKSFKKNFIWPTITMLVLTPLSLAIYWFARAQYLGVNPNPNDVTYAVIAVALCFFAGAASVEEFVRGILARRKSHEESVVKAIYELLVKQRRRYGGYIIHIGILFAFIAFAGNALKIEKDISIARGETVTVGDYTFKFNNLREKNDQEKLLIIADMDVTQRGKMLYTIHPGKAIFHTSPNMPTSEIDIRSTPLEDVYVALVNYDSTGTRASFKIFVSPFTWWFWFGAAVLMFGTMICMWPTREGLHSLRPTSHLVARVALVSSFLFLAMLPMLLLAVESFTPWGSALRYELVANTHIITETTDLP</sequence>
<evidence type="ECO:0000256" key="4">
    <source>
        <dbReference type="ARBA" id="ARBA00022519"/>
    </source>
</evidence>
<keyword evidence="8 10" id="KW-0472">Membrane</keyword>
<dbReference type="PANTHER" id="PTHR43653">
    <property type="entry name" value="CYTOCHROME C ASSEMBLY PROTEIN-RELATED"/>
    <property type="match status" value="1"/>
</dbReference>
<comment type="similarity">
    <text evidence="2">Belongs to the CcmF/CycK/Ccl1/NrfE/CcsA family.</text>
</comment>
<evidence type="ECO:0000256" key="8">
    <source>
        <dbReference type="ARBA" id="ARBA00023136"/>
    </source>
</evidence>
<feature type="transmembrane region" description="Helical" evidence="10">
    <location>
        <begin position="40"/>
        <end position="61"/>
    </location>
</feature>
<dbReference type="Proteomes" id="UP000321595">
    <property type="component" value="Chromosome"/>
</dbReference>
<keyword evidence="7 10" id="KW-1133">Transmembrane helix</keyword>
<feature type="transmembrane region" description="Helical" evidence="10">
    <location>
        <begin position="6"/>
        <end position="28"/>
    </location>
</feature>
<dbReference type="PRINTS" id="PR01410">
    <property type="entry name" value="CCBIOGENESIS"/>
</dbReference>
<gene>
    <name evidence="13" type="ORF">FRD01_20310</name>
</gene>
<keyword evidence="4" id="KW-0997">Cell inner membrane</keyword>
<feature type="domain" description="Cytochrome c assembly protein" evidence="11">
    <location>
        <begin position="88"/>
        <end position="296"/>
    </location>
</feature>
<dbReference type="KEGG" id="bbae:FRD01_20310"/>
<dbReference type="InterPro" id="IPR002541">
    <property type="entry name" value="Cyt_c_assembly"/>
</dbReference>
<feature type="transmembrane region" description="Helical" evidence="10">
    <location>
        <begin position="639"/>
        <end position="660"/>
    </location>
</feature>
<dbReference type="RefSeq" id="WP_146962769.1">
    <property type="nucleotide sequence ID" value="NZ_CP042467.1"/>
</dbReference>
<comment type="subcellular location">
    <subcellularLocation>
        <location evidence="1">Cell inner membrane</location>
        <topology evidence="1">Multi-pass membrane protein</topology>
    </subcellularLocation>
</comment>
<evidence type="ECO:0000256" key="3">
    <source>
        <dbReference type="ARBA" id="ARBA00022475"/>
    </source>
</evidence>
<protein>
    <submittedName>
        <fullName evidence="13">Heme lyase CcmF/NrfE family subunit</fullName>
    </submittedName>
</protein>
<feature type="transmembrane region" description="Helical" evidence="10">
    <location>
        <begin position="672"/>
        <end position="695"/>
    </location>
</feature>